<evidence type="ECO:0000313" key="2">
    <source>
        <dbReference type="Proteomes" id="UP000052245"/>
    </source>
</evidence>
<dbReference type="RefSeq" id="WP_059434484.1">
    <property type="nucleotide sequence ID" value="NZ_FAUY01000002.1"/>
</dbReference>
<accession>A0A9W5ANA9</accession>
<evidence type="ECO:0000313" key="1">
    <source>
        <dbReference type="EMBL" id="CUU74415.1"/>
    </source>
</evidence>
<protein>
    <submittedName>
        <fullName evidence="1">Uncharacterized protein</fullName>
    </submittedName>
</protein>
<dbReference type="EMBL" id="FAVC01000001">
    <property type="protein sequence ID" value="CUU74415.1"/>
    <property type="molecule type" value="Genomic_DNA"/>
</dbReference>
<organism evidence="1 2">
    <name type="scientific">Campylobacter hyointestinalis subsp. hyointestinalis</name>
    <dbReference type="NCBI Taxonomy" id="91352"/>
    <lineage>
        <taxon>Bacteria</taxon>
        <taxon>Pseudomonadati</taxon>
        <taxon>Campylobacterota</taxon>
        <taxon>Epsilonproteobacteria</taxon>
        <taxon>Campylobacterales</taxon>
        <taxon>Campylobacteraceae</taxon>
        <taxon>Campylobacter</taxon>
    </lineage>
</organism>
<reference evidence="1 2" key="1">
    <citation type="submission" date="2015-11" db="EMBL/GenBank/DDBJ databases">
        <authorList>
            <consortium name="Pathogen Informatics"/>
        </authorList>
    </citation>
    <scope>NUCLEOTIDE SEQUENCE [LARGE SCALE GENOMIC DNA]</scope>
    <source>
        <strain evidence="1 2">007A-0283</strain>
    </source>
</reference>
<proteinExistence type="predicted"/>
<gene>
    <name evidence="1" type="ORF">ERS739223_00456</name>
</gene>
<comment type="caution">
    <text evidence="1">The sequence shown here is derived from an EMBL/GenBank/DDBJ whole genome shotgun (WGS) entry which is preliminary data.</text>
</comment>
<dbReference type="AlphaFoldDB" id="A0A9W5ANA9"/>
<sequence length="140" mass="16278">MARIPKLLFGVFAMTYMLMASDSKIWKEKTATYSYNLSLYRPSSITIKTFTNTNNIIRNARLTYIRTYYSIGIYQHYNKSVSVNALLPQSVGYSSKFLGKNDEGEDSYTYYLNIVGNSFEYPSNGLYFYLYVTATWEELE</sequence>
<name>A0A9W5ANA9_CAMHY</name>
<dbReference type="Proteomes" id="UP000052245">
    <property type="component" value="Unassembled WGS sequence"/>
</dbReference>